<name>E0UGR4_GLOV7</name>
<keyword evidence="1" id="KW-0472">Membrane</keyword>
<dbReference type="Proteomes" id="UP000008206">
    <property type="component" value="Chromosome"/>
</dbReference>
<keyword evidence="1" id="KW-1133">Transmembrane helix</keyword>
<sequence length="182" mass="20632">MITVEQLSNSTEPFSEIPLWEVIHEIPGRMRVRLLWLQEYPSLHEPVETAIKNLDFVDEVRLSLINNSIIIHYNSDKISPQLFRIKLFKIFASLTPTSWLSAYLENLEKRKLILDNNTDFTAFLTDSWNQNKQQILSGIGTASLVIGGILVPLPLVPGWPLLLLGSYCLKLATEAENSPTTT</sequence>
<dbReference type="KEGG" id="cyj:Cyan7822_2420"/>
<dbReference type="eggNOG" id="ENOG503218C">
    <property type="taxonomic scope" value="Bacteria"/>
</dbReference>
<evidence type="ECO:0000313" key="2">
    <source>
        <dbReference type="EMBL" id="ADN14395.1"/>
    </source>
</evidence>
<dbReference type="AlphaFoldDB" id="E0UGR4"/>
<accession>E0UGR4</accession>
<evidence type="ECO:0000256" key="1">
    <source>
        <dbReference type="SAM" id="Phobius"/>
    </source>
</evidence>
<evidence type="ECO:0000313" key="3">
    <source>
        <dbReference type="Proteomes" id="UP000008206"/>
    </source>
</evidence>
<dbReference type="OrthoDB" id="2053977at2"/>
<dbReference type="Pfam" id="PF19991">
    <property type="entry name" value="HMA_2"/>
    <property type="match status" value="1"/>
</dbReference>
<dbReference type="HOGENOM" id="CLU_1530122_0_0_3"/>
<protein>
    <submittedName>
        <fullName evidence="2">Uncharacterized protein</fullName>
    </submittedName>
</protein>
<organism evidence="2 3">
    <name type="scientific">Gloeothece verrucosa (strain PCC 7822)</name>
    <name type="common">Cyanothece sp. (strain PCC 7822)</name>
    <dbReference type="NCBI Taxonomy" id="497965"/>
    <lineage>
        <taxon>Bacteria</taxon>
        <taxon>Bacillati</taxon>
        <taxon>Cyanobacteriota</taxon>
        <taxon>Cyanophyceae</taxon>
        <taxon>Oscillatoriophycideae</taxon>
        <taxon>Chroococcales</taxon>
        <taxon>Aphanothecaceae</taxon>
        <taxon>Gloeothece</taxon>
        <taxon>Gloeothece verrucosa</taxon>
    </lineage>
</organism>
<gene>
    <name evidence="2" type="ordered locus">Cyan7822_2420</name>
</gene>
<reference evidence="3" key="1">
    <citation type="journal article" date="2011" name="MBio">
        <title>Novel metabolic attributes of the genus Cyanothece, comprising a group of unicellular nitrogen-fixing Cyanobacteria.</title>
        <authorList>
            <person name="Bandyopadhyay A."/>
            <person name="Elvitigala T."/>
            <person name="Welsh E."/>
            <person name="Stockel J."/>
            <person name="Liberton M."/>
            <person name="Min H."/>
            <person name="Sherman L.A."/>
            <person name="Pakrasi H.B."/>
        </authorList>
    </citation>
    <scope>NUCLEOTIDE SEQUENCE [LARGE SCALE GENOMIC DNA]</scope>
    <source>
        <strain evidence="3">PCC 7822</strain>
    </source>
</reference>
<dbReference type="RefSeq" id="WP_013322500.1">
    <property type="nucleotide sequence ID" value="NC_014501.1"/>
</dbReference>
<keyword evidence="1" id="KW-0812">Transmembrane</keyword>
<proteinExistence type="predicted"/>
<feature type="transmembrane region" description="Helical" evidence="1">
    <location>
        <begin position="135"/>
        <end position="156"/>
    </location>
</feature>
<dbReference type="EMBL" id="CP002198">
    <property type="protein sequence ID" value="ADN14395.1"/>
    <property type="molecule type" value="Genomic_DNA"/>
</dbReference>
<keyword evidence="3" id="KW-1185">Reference proteome</keyword>